<keyword evidence="2" id="KW-1185">Reference proteome</keyword>
<name>A0A5Q0Q885_9SPHI</name>
<sequence>MMHLKEVVNATSLKQFLELPALINQANANYIHPLNKDIESVFDRLKNPFFANGDCIRWNLYELDNRVIGRIAAFYHFDDKIGEYTGGFGFFECIDNQQAANLLFNQAKNWLLSKGIAQMDGPINFGTRDQWWGLLIDGYYPPVYGMFYHPPYYQKLFQNFSFDILFKQYTYRRKINTDFSPAMLRRANRVLNDSNYRFSDISLLSKKEIINNFREVYNAAWKDFDGVNSLSEAEIAEIIAHMSPVMDKKIIWFAYYKQQPIGFFINLPDLNQLLVKFLRNGSLNIWQKIRFLYRKTFRKSSTIVGMVFGVHPSYQGRGVESAMILMFAKSIAQLGSEAYTEIQMNWIGDFNKRMIAVLESISAEKYKTHCTYRLTF</sequence>
<evidence type="ECO:0000313" key="2">
    <source>
        <dbReference type="Proteomes" id="UP000326921"/>
    </source>
</evidence>
<dbReference type="AlphaFoldDB" id="A0A5Q0Q885"/>
<dbReference type="SUPFAM" id="SSF55729">
    <property type="entry name" value="Acyl-CoA N-acyltransferases (Nat)"/>
    <property type="match status" value="1"/>
</dbReference>
<gene>
    <name evidence="1" type="ORF">GFH32_02905</name>
</gene>
<organism evidence="1 2">
    <name type="scientific">Sphingobacterium zhuxiongii</name>
    <dbReference type="NCBI Taxonomy" id="2662364"/>
    <lineage>
        <taxon>Bacteria</taxon>
        <taxon>Pseudomonadati</taxon>
        <taxon>Bacteroidota</taxon>
        <taxon>Sphingobacteriia</taxon>
        <taxon>Sphingobacteriales</taxon>
        <taxon>Sphingobacteriaceae</taxon>
        <taxon>Sphingobacterium</taxon>
    </lineage>
</organism>
<dbReference type="InterPro" id="IPR016181">
    <property type="entry name" value="Acyl_CoA_acyltransferase"/>
</dbReference>
<reference evidence="1 2" key="1">
    <citation type="submission" date="2019-10" db="EMBL/GenBank/DDBJ databases">
        <authorList>
            <person name="Dong K."/>
        </authorList>
    </citation>
    <scope>NUCLEOTIDE SEQUENCE [LARGE SCALE GENOMIC DNA]</scope>
    <source>
        <strain evidence="2">dk4302</strain>
    </source>
</reference>
<protein>
    <recommendedName>
        <fullName evidence="3">GNAT family N-acetyltransferase</fullName>
    </recommendedName>
</protein>
<dbReference type="PANTHER" id="PTHR41368">
    <property type="entry name" value="PROTEIN YGHO"/>
    <property type="match status" value="1"/>
</dbReference>
<proteinExistence type="predicted"/>
<evidence type="ECO:0000313" key="1">
    <source>
        <dbReference type="EMBL" id="QGA25329.1"/>
    </source>
</evidence>
<dbReference type="KEGG" id="sphe:GFH32_02905"/>
<dbReference type="PANTHER" id="PTHR41368:SF1">
    <property type="entry name" value="PROTEIN YGHO"/>
    <property type="match status" value="1"/>
</dbReference>
<dbReference type="EMBL" id="CP045652">
    <property type="protein sequence ID" value="QGA25329.1"/>
    <property type="molecule type" value="Genomic_DNA"/>
</dbReference>
<dbReference type="Proteomes" id="UP000326921">
    <property type="component" value="Chromosome"/>
</dbReference>
<accession>A0A5Q0Q885</accession>
<dbReference type="Gene3D" id="3.40.630.30">
    <property type="match status" value="1"/>
</dbReference>
<dbReference type="RefSeq" id="WP_153509650.1">
    <property type="nucleotide sequence ID" value="NZ_CP045652.1"/>
</dbReference>
<dbReference type="InterPro" id="IPR039968">
    <property type="entry name" value="BcerS-like"/>
</dbReference>
<evidence type="ECO:0008006" key="3">
    <source>
        <dbReference type="Google" id="ProtNLM"/>
    </source>
</evidence>